<sequence>MFKSFTRLGALAAATVVMATPALAQEEGEWSGNVTLTSNYVFRGITQTDEAPMVQGGFDWASDSFYVGTWASGVDFGDGTSTEIDLYAGWTPTVGAFDLDLGVIYYWYPDAPDNPEQNFFEAYAGASTTLGDTLEVGASIAYSPEFYYEIGDAFYYAGSVALPINDVFSVDATVGYSDFVDAGGDYTDYSLGLTTSFEGFDLDFRFIATDDDSLDEYFVVSIGRSL</sequence>
<proteinExistence type="predicted"/>
<gene>
    <name evidence="2" type="ORF">D1224_13840</name>
</gene>
<keyword evidence="3" id="KW-1185">Reference proteome</keyword>
<evidence type="ECO:0000313" key="2">
    <source>
        <dbReference type="EMBL" id="RIJ21391.1"/>
    </source>
</evidence>
<dbReference type="OrthoDB" id="9793561at2"/>
<feature type="chain" id="PRO_5017452386" description="Porin" evidence="1">
    <location>
        <begin position="25"/>
        <end position="226"/>
    </location>
</feature>
<evidence type="ECO:0000256" key="1">
    <source>
        <dbReference type="SAM" id="SignalP"/>
    </source>
</evidence>
<feature type="signal peptide" evidence="1">
    <location>
        <begin position="1"/>
        <end position="24"/>
    </location>
</feature>
<reference evidence="2 3" key="1">
    <citation type="submission" date="2018-08" db="EMBL/GenBank/DDBJ databases">
        <title>Henriciella mobilis sp. nov., isolated from seawater.</title>
        <authorList>
            <person name="Cheng H."/>
            <person name="Wu Y.-H."/>
            <person name="Xu X.-W."/>
            <person name="Guo L.-L."/>
        </authorList>
    </citation>
    <scope>NUCLEOTIDE SEQUENCE [LARGE SCALE GENOMIC DNA]</scope>
    <source>
        <strain evidence="2 3">CCUG66934</strain>
    </source>
</reference>
<protein>
    <recommendedName>
        <fullName evidence="4">Porin</fullName>
    </recommendedName>
</protein>
<name>A0A399QSD5_9PROT</name>
<accession>A0A399QSD5</accession>
<evidence type="ECO:0008006" key="4">
    <source>
        <dbReference type="Google" id="ProtNLM"/>
    </source>
</evidence>
<dbReference type="RefSeq" id="WP_119380543.1">
    <property type="nucleotide sequence ID" value="NZ_QWGB01000009.1"/>
</dbReference>
<dbReference type="Proteomes" id="UP000265431">
    <property type="component" value="Unassembled WGS sequence"/>
</dbReference>
<evidence type="ECO:0000313" key="3">
    <source>
        <dbReference type="Proteomes" id="UP000265431"/>
    </source>
</evidence>
<dbReference type="Pfam" id="PF09694">
    <property type="entry name" value="Gcw_chp"/>
    <property type="match status" value="1"/>
</dbReference>
<dbReference type="InterPro" id="IPR010239">
    <property type="entry name" value="CHP02001"/>
</dbReference>
<organism evidence="2 3">
    <name type="scientific">Henriciella barbarensis</name>
    <dbReference type="NCBI Taxonomy" id="86342"/>
    <lineage>
        <taxon>Bacteria</taxon>
        <taxon>Pseudomonadati</taxon>
        <taxon>Pseudomonadota</taxon>
        <taxon>Alphaproteobacteria</taxon>
        <taxon>Hyphomonadales</taxon>
        <taxon>Hyphomonadaceae</taxon>
        <taxon>Henriciella</taxon>
    </lineage>
</organism>
<comment type="caution">
    <text evidence="2">The sequence shown here is derived from an EMBL/GenBank/DDBJ whole genome shotgun (WGS) entry which is preliminary data.</text>
</comment>
<keyword evidence="1" id="KW-0732">Signal</keyword>
<dbReference type="NCBIfam" id="TIGR02001">
    <property type="entry name" value="gcw_chp"/>
    <property type="match status" value="1"/>
</dbReference>
<dbReference type="AlphaFoldDB" id="A0A399QSD5"/>
<dbReference type="EMBL" id="QWGB01000009">
    <property type="protein sequence ID" value="RIJ21391.1"/>
    <property type="molecule type" value="Genomic_DNA"/>
</dbReference>